<organism evidence="3 4">
    <name type="scientific">Singulisphaera acidiphila (strain ATCC BAA-1392 / DSM 18658 / VKM B-2454 / MOB10)</name>
    <dbReference type="NCBI Taxonomy" id="886293"/>
    <lineage>
        <taxon>Bacteria</taxon>
        <taxon>Pseudomonadati</taxon>
        <taxon>Planctomycetota</taxon>
        <taxon>Planctomycetia</taxon>
        <taxon>Isosphaerales</taxon>
        <taxon>Isosphaeraceae</taxon>
        <taxon>Singulisphaera</taxon>
    </lineage>
</organism>
<dbReference type="EMBL" id="CP003364">
    <property type="protein sequence ID" value="AGA24853.1"/>
    <property type="molecule type" value="Genomic_DNA"/>
</dbReference>
<keyword evidence="4" id="KW-1185">Reference proteome</keyword>
<dbReference type="InterPro" id="IPR045584">
    <property type="entry name" value="Pilin-like"/>
</dbReference>
<evidence type="ECO:0000313" key="4">
    <source>
        <dbReference type="Proteomes" id="UP000010798"/>
    </source>
</evidence>
<dbReference type="AlphaFoldDB" id="L0D7P6"/>
<dbReference type="STRING" id="886293.Sinac_0414"/>
<dbReference type="KEGG" id="saci:Sinac_0414"/>
<dbReference type="InterPro" id="IPR011453">
    <property type="entry name" value="DUF1559"/>
</dbReference>
<protein>
    <submittedName>
        <fullName evidence="3">Prepilin-type N-terminal cleavage/methylation domain-containing protein</fullName>
    </submittedName>
</protein>
<dbReference type="NCBIfam" id="TIGR02532">
    <property type="entry name" value="IV_pilin_GFxxxE"/>
    <property type="match status" value="1"/>
</dbReference>
<dbReference type="PROSITE" id="PS00409">
    <property type="entry name" value="PROKAR_NTER_METHYL"/>
    <property type="match status" value="1"/>
</dbReference>
<dbReference type="PANTHER" id="PTHR30093:SF2">
    <property type="entry name" value="TYPE II SECRETION SYSTEM PROTEIN H"/>
    <property type="match status" value="1"/>
</dbReference>
<feature type="compositionally biased region" description="Polar residues" evidence="1">
    <location>
        <begin position="239"/>
        <end position="257"/>
    </location>
</feature>
<dbReference type="PANTHER" id="PTHR30093">
    <property type="entry name" value="GENERAL SECRETION PATHWAY PROTEIN G"/>
    <property type="match status" value="1"/>
</dbReference>
<reference evidence="3 4" key="1">
    <citation type="submission" date="2012-02" db="EMBL/GenBank/DDBJ databases">
        <title>Complete sequence of chromosome of Singulisphaera acidiphila DSM 18658.</title>
        <authorList>
            <consortium name="US DOE Joint Genome Institute (JGI-PGF)"/>
            <person name="Lucas S."/>
            <person name="Copeland A."/>
            <person name="Lapidus A."/>
            <person name="Glavina del Rio T."/>
            <person name="Dalin E."/>
            <person name="Tice H."/>
            <person name="Bruce D."/>
            <person name="Goodwin L."/>
            <person name="Pitluck S."/>
            <person name="Peters L."/>
            <person name="Ovchinnikova G."/>
            <person name="Chertkov O."/>
            <person name="Kyrpides N."/>
            <person name="Mavromatis K."/>
            <person name="Ivanova N."/>
            <person name="Brettin T."/>
            <person name="Detter J.C."/>
            <person name="Han C."/>
            <person name="Larimer F."/>
            <person name="Land M."/>
            <person name="Hauser L."/>
            <person name="Markowitz V."/>
            <person name="Cheng J.-F."/>
            <person name="Hugenholtz P."/>
            <person name="Woyke T."/>
            <person name="Wu D."/>
            <person name="Tindall B."/>
            <person name="Pomrenke H."/>
            <person name="Brambilla E."/>
            <person name="Klenk H.-P."/>
            <person name="Eisen J.A."/>
        </authorList>
    </citation>
    <scope>NUCLEOTIDE SEQUENCE [LARGE SCALE GENOMIC DNA]</scope>
    <source>
        <strain evidence="4">ATCC BAA-1392 / DSM 18658 / VKM B-2454 / MOB10</strain>
    </source>
</reference>
<dbReference type="Gene3D" id="3.30.700.10">
    <property type="entry name" value="Glycoprotein, Type 4 Pilin"/>
    <property type="match status" value="1"/>
</dbReference>
<evidence type="ECO:0000259" key="2">
    <source>
        <dbReference type="Pfam" id="PF07596"/>
    </source>
</evidence>
<dbReference type="Proteomes" id="UP000010798">
    <property type="component" value="Chromosome"/>
</dbReference>
<dbReference type="eggNOG" id="COG2165">
    <property type="taxonomic scope" value="Bacteria"/>
</dbReference>
<dbReference type="NCBIfam" id="TIGR04294">
    <property type="entry name" value="pre_pil_HX9DG"/>
    <property type="match status" value="1"/>
</dbReference>
<evidence type="ECO:0000313" key="3">
    <source>
        <dbReference type="EMBL" id="AGA24853.1"/>
    </source>
</evidence>
<dbReference type="SUPFAM" id="SSF54523">
    <property type="entry name" value="Pili subunits"/>
    <property type="match status" value="1"/>
</dbReference>
<accession>L0D7P6</accession>
<dbReference type="InterPro" id="IPR012902">
    <property type="entry name" value="N_methyl_site"/>
</dbReference>
<dbReference type="RefSeq" id="WP_015244038.1">
    <property type="nucleotide sequence ID" value="NC_019892.1"/>
</dbReference>
<name>L0D7P6_SINAD</name>
<dbReference type="Pfam" id="PF07963">
    <property type="entry name" value="N_methyl"/>
    <property type="match status" value="1"/>
</dbReference>
<evidence type="ECO:0000256" key="1">
    <source>
        <dbReference type="SAM" id="MobiDB-lite"/>
    </source>
</evidence>
<dbReference type="InterPro" id="IPR027558">
    <property type="entry name" value="Pre_pil_HX9DG_C"/>
</dbReference>
<feature type="domain" description="DUF1559" evidence="2">
    <location>
        <begin position="41"/>
        <end position="371"/>
    </location>
</feature>
<gene>
    <name evidence="3" type="ordered locus">Sinac_0414</name>
</gene>
<dbReference type="Pfam" id="PF07596">
    <property type="entry name" value="SBP_bac_10"/>
    <property type="match status" value="1"/>
</dbReference>
<proteinExistence type="predicted"/>
<dbReference type="HOGENOM" id="CLU_041661_0_0_0"/>
<sequence length="392" mass="42038">MTLARNRFLPRPCRAGFTLIELLVVIAIIAVLIALLLPAVQAAREAARRAQCTNNLKQIGLAMHNYLSTHTAFPPGRMGPDLTIGGVEFTGNYTNYTKAVPGPGNWTGYYSVHAQILNSLEQIPAYNALNFATTNTDKMYSSGTTIYSPNFTAFALAQSTFLCPSDPNTTGGGVSENNYRYNFGGSTPQAGAISWDRNDDRSMPGNGAFTIGRAFATAQFTDGLSNTVVFAERSKGSSLNKATTAPTKSDIVTSPNRFTGGPLPQDASGEYQLYFDCLKYQPKADSFNHLDSGRFPLGSLYSNGWPFAWYSSTMYNHMGTPNWQGQDCGAASAITDVPGEYAIISARSAHPGGVNGLLGDGSVKFFKNSIALPVWRGLGSRNGGEVLSADSY</sequence>
<feature type="region of interest" description="Disordered" evidence="1">
    <location>
        <begin position="239"/>
        <end position="263"/>
    </location>
</feature>
<dbReference type="OrthoDB" id="283871at2"/>